<accession>A0A512BFE9</accession>
<dbReference type="SUPFAM" id="SSF88946">
    <property type="entry name" value="Sigma2 domain of RNA polymerase sigma factors"/>
    <property type="match status" value="1"/>
</dbReference>
<comment type="similarity">
    <text evidence="1">Belongs to the sigma-70 factor family. ECF subfamily.</text>
</comment>
<dbReference type="InterPro" id="IPR014284">
    <property type="entry name" value="RNA_pol_sigma-70_dom"/>
</dbReference>
<evidence type="ECO:0000259" key="5">
    <source>
        <dbReference type="Pfam" id="PF04542"/>
    </source>
</evidence>
<keyword evidence="4" id="KW-0804">Transcription</keyword>
<evidence type="ECO:0000256" key="4">
    <source>
        <dbReference type="ARBA" id="ARBA00023163"/>
    </source>
</evidence>
<dbReference type="NCBIfam" id="TIGR02937">
    <property type="entry name" value="sigma70-ECF"/>
    <property type="match status" value="1"/>
</dbReference>
<comment type="caution">
    <text evidence="7">The sequence shown here is derived from an EMBL/GenBank/DDBJ whole genome shotgun (WGS) entry which is preliminary data.</text>
</comment>
<dbReference type="InterPro" id="IPR013325">
    <property type="entry name" value="RNA_pol_sigma_r2"/>
</dbReference>
<feature type="domain" description="RNA polymerase sigma factor 70 region 4 type 2" evidence="6">
    <location>
        <begin position="99"/>
        <end position="147"/>
    </location>
</feature>
<keyword evidence="2" id="KW-0805">Transcription regulation</keyword>
<dbReference type="InterPro" id="IPR013249">
    <property type="entry name" value="RNA_pol_sigma70_r4_t2"/>
</dbReference>
<evidence type="ECO:0000313" key="8">
    <source>
        <dbReference type="Proteomes" id="UP000321513"/>
    </source>
</evidence>
<dbReference type="GO" id="GO:0006352">
    <property type="term" value="P:DNA-templated transcription initiation"/>
    <property type="evidence" value="ECO:0007669"/>
    <property type="project" value="InterPro"/>
</dbReference>
<feature type="domain" description="RNA polymerase sigma-70 region 2" evidence="5">
    <location>
        <begin position="2"/>
        <end position="68"/>
    </location>
</feature>
<dbReference type="PANTHER" id="PTHR43133">
    <property type="entry name" value="RNA POLYMERASE ECF-TYPE SIGMA FACTO"/>
    <property type="match status" value="1"/>
</dbReference>
<evidence type="ECO:0000313" key="7">
    <source>
        <dbReference type="EMBL" id="GEO10698.1"/>
    </source>
</evidence>
<protein>
    <submittedName>
        <fullName evidence="7">RNA polymerase ECF-type sigma factor</fullName>
    </submittedName>
</protein>
<evidence type="ECO:0000256" key="1">
    <source>
        <dbReference type="ARBA" id="ARBA00010641"/>
    </source>
</evidence>
<evidence type="ECO:0000259" key="6">
    <source>
        <dbReference type="Pfam" id="PF08281"/>
    </source>
</evidence>
<dbReference type="AlphaFoldDB" id="A0A512BFE9"/>
<dbReference type="Gene3D" id="1.10.1740.10">
    <property type="match status" value="1"/>
</dbReference>
<name>A0A512BFE9_9BACT</name>
<keyword evidence="3" id="KW-0731">Sigma factor</keyword>
<proteinExistence type="inferred from homology"/>
<dbReference type="InterPro" id="IPR039425">
    <property type="entry name" value="RNA_pol_sigma-70-like"/>
</dbReference>
<dbReference type="InterPro" id="IPR013324">
    <property type="entry name" value="RNA_pol_sigma_r3/r4-like"/>
</dbReference>
<reference evidence="7 8" key="1">
    <citation type="submission" date="2019-07" db="EMBL/GenBank/DDBJ databases">
        <title>Whole genome shotgun sequence of Segetibacter aerophilus NBRC 106135.</title>
        <authorList>
            <person name="Hosoyama A."/>
            <person name="Uohara A."/>
            <person name="Ohji S."/>
            <person name="Ichikawa N."/>
        </authorList>
    </citation>
    <scope>NUCLEOTIDE SEQUENCE [LARGE SCALE GENOMIC DNA]</scope>
    <source>
        <strain evidence="7 8">NBRC 106135</strain>
    </source>
</reference>
<dbReference type="EMBL" id="BJYT01000012">
    <property type="protein sequence ID" value="GEO10698.1"/>
    <property type="molecule type" value="Genomic_DNA"/>
</dbReference>
<organism evidence="7 8">
    <name type="scientific">Segetibacter aerophilus</name>
    <dbReference type="NCBI Taxonomy" id="670293"/>
    <lineage>
        <taxon>Bacteria</taxon>
        <taxon>Pseudomonadati</taxon>
        <taxon>Bacteroidota</taxon>
        <taxon>Chitinophagia</taxon>
        <taxon>Chitinophagales</taxon>
        <taxon>Chitinophagaceae</taxon>
        <taxon>Segetibacter</taxon>
    </lineage>
</organism>
<dbReference type="SUPFAM" id="SSF88659">
    <property type="entry name" value="Sigma3 and sigma4 domains of RNA polymerase sigma factors"/>
    <property type="match status" value="1"/>
</dbReference>
<dbReference type="GO" id="GO:0016987">
    <property type="term" value="F:sigma factor activity"/>
    <property type="evidence" value="ECO:0007669"/>
    <property type="project" value="UniProtKB-KW"/>
</dbReference>
<evidence type="ECO:0000256" key="2">
    <source>
        <dbReference type="ARBA" id="ARBA00023015"/>
    </source>
</evidence>
<dbReference type="InterPro" id="IPR007627">
    <property type="entry name" value="RNA_pol_sigma70_r2"/>
</dbReference>
<dbReference type="Gene3D" id="1.10.10.10">
    <property type="entry name" value="Winged helix-like DNA-binding domain superfamily/Winged helix DNA-binding domain"/>
    <property type="match status" value="1"/>
</dbReference>
<keyword evidence="8" id="KW-1185">Reference proteome</keyword>
<sequence>MLYDKYFIKMRYTCLRFTKNDVDVEDILQDGFARLFNNLHKYRGDGSFEGWVRRIFINISIEHVKRKKVHVVELEGLENLLVAKHFDVLETLYAKDLLKASHTISPGCKTVFNLYAVGGFTHQEIGRKLGIKESTSKSQYTRAKVKLRDIIQSR</sequence>
<dbReference type="GO" id="GO:0003677">
    <property type="term" value="F:DNA binding"/>
    <property type="evidence" value="ECO:0007669"/>
    <property type="project" value="InterPro"/>
</dbReference>
<dbReference type="PANTHER" id="PTHR43133:SF46">
    <property type="entry name" value="RNA POLYMERASE SIGMA-70 FACTOR ECF SUBFAMILY"/>
    <property type="match status" value="1"/>
</dbReference>
<dbReference type="Proteomes" id="UP000321513">
    <property type="component" value="Unassembled WGS sequence"/>
</dbReference>
<dbReference type="Pfam" id="PF04542">
    <property type="entry name" value="Sigma70_r2"/>
    <property type="match status" value="1"/>
</dbReference>
<dbReference type="InterPro" id="IPR036388">
    <property type="entry name" value="WH-like_DNA-bd_sf"/>
</dbReference>
<evidence type="ECO:0000256" key="3">
    <source>
        <dbReference type="ARBA" id="ARBA00023082"/>
    </source>
</evidence>
<gene>
    <name evidence="7" type="ORF">SAE01_31940</name>
</gene>
<dbReference type="Pfam" id="PF08281">
    <property type="entry name" value="Sigma70_r4_2"/>
    <property type="match status" value="1"/>
</dbReference>